<dbReference type="GO" id="GO:0005886">
    <property type="term" value="C:plasma membrane"/>
    <property type="evidence" value="ECO:0007669"/>
    <property type="project" value="UniProtKB-SubCell"/>
</dbReference>
<keyword evidence="5 11" id="KW-0547">Nucleotide-binding</keyword>
<gene>
    <name evidence="11 12" type="primary">kdpC</name>
    <name evidence="12" type="ORF">GQF63_03140</name>
</gene>
<comment type="similarity">
    <text evidence="11">Belongs to the KdpC family.</text>
</comment>
<dbReference type="PANTHER" id="PTHR30042:SF2">
    <property type="entry name" value="POTASSIUM-TRANSPORTING ATPASE KDPC SUBUNIT"/>
    <property type="match status" value="1"/>
</dbReference>
<keyword evidence="3 11" id="KW-0633">Potassium transport</keyword>
<comment type="function">
    <text evidence="11">Part of the high-affinity ATP-driven potassium transport (or Kdp) system, which catalyzes the hydrolysis of ATP coupled with the electrogenic transport of potassium into the cytoplasm. This subunit acts as a catalytic chaperone that increases the ATP-binding affinity of the ATP-hydrolyzing subunit KdpB by the formation of a transient KdpB/KdpC/ATP ternary complex.</text>
</comment>
<evidence type="ECO:0000256" key="1">
    <source>
        <dbReference type="ARBA" id="ARBA00022448"/>
    </source>
</evidence>
<evidence type="ECO:0000313" key="13">
    <source>
        <dbReference type="Proteomes" id="UP000435036"/>
    </source>
</evidence>
<comment type="caution">
    <text evidence="12">The sequence shown here is derived from an EMBL/GenBank/DDBJ whole genome shotgun (WGS) entry which is preliminary data.</text>
</comment>
<evidence type="ECO:0000256" key="2">
    <source>
        <dbReference type="ARBA" id="ARBA00022475"/>
    </source>
</evidence>
<dbReference type="PIRSF" id="PIRSF001296">
    <property type="entry name" value="K_ATPase_KdpC"/>
    <property type="match status" value="1"/>
</dbReference>
<proteinExistence type="inferred from homology"/>
<dbReference type="InterPro" id="IPR003820">
    <property type="entry name" value="KdpC"/>
</dbReference>
<evidence type="ECO:0000256" key="3">
    <source>
        <dbReference type="ARBA" id="ARBA00022538"/>
    </source>
</evidence>
<keyword evidence="9 11" id="KW-0406">Ion transport</keyword>
<comment type="subunit">
    <text evidence="11">The system is composed of three essential subunits: KdpA, KdpB and KdpC.</text>
</comment>
<evidence type="ECO:0000256" key="4">
    <source>
        <dbReference type="ARBA" id="ARBA00022692"/>
    </source>
</evidence>
<dbReference type="RefSeq" id="WP_160367659.1">
    <property type="nucleotide sequence ID" value="NZ_WSQA01000002.1"/>
</dbReference>
<dbReference type="PANTHER" id="PTHR30042">
    <property type="entry name" value="POTASSIUM-TRANSPORTING ATPASE C CHAIN"/>
    <property type="match status" value="1"/>
</dbReference>
<dbReference type="AlphaFoldDB" id="A0A6N8KU76"/>
<sequence>MKTHIIPAIRLTVACLVLLAVAYPLALWAVAQLAPNKGEGFLIEANGNKYYSNIGQAMNDTNYFMSRPSAVDYDASGSGASNKGPSNEEYLQELESRIQAFMAINPGVERNQIPADMITASGSGLDPHISVAGAKVQIPRIAKERNLALDTLEELVNKHIESPLWGMFGPKKVHVLKLNLALDALSSMKGGQHAN</sequence>
<name>A0A6N8KU76_9SPHI</name>
<evidence type="ECO:0000256" key="6">
    <source>
        <dbReference type="ARBA" id="ARBA00022840"/>
    </source>
</evidence>
<evidence type="ECO:0000256" key="8">
    <source>
        <dbReference type="ARBA" id="ARBA00022989"/>
    </source>
</evidence>
<keyword evidence="13" id="KW-1185">Reference proteome</keyword>
<protein>
    <recommendedName>
        <fullName evidence="11">Potassium-transporting ATPase KdpC subunit</fullName>
    </recommendedName>
    <alternativeName>
        <fullName evidence="11">ATP phosphohydrolase [potassium-transporting] C chain</fullName>
    </alternativeName>
    <alternativeName>
        <fullName evidence="11">Potassium-binding and translocating subunit C</fullName>
    </alternativeName>
    <alternativeName>
        <fullName evidence="11">Potassium-translocating ATPase C chain</fullName>
    </alternativeName>
</protein>
<comment type="subcellular location">
    <subcellularLocation>
        <location evidence="11">Cell membrane</location>
        <topology evidence="11">Single-pass membrane protein</topology>
    </subcellularLocation>
</comment>
<evidence type="ECO:0000313" key="12">
    <source>
        <dbReference type="EMBL" id="MVZ61010.1"/>
    </source>
</evidence>
<dbReference type="OrthoDB" id="9809491at2"/>
<keyword evidence="10 11" id="KW-0472">Membrane</keyword>
<evidence type="ECO:0000256" key="5">
    <source>
        <dbReference type="ARBA" id="ARBA00022741"/>
    </source>
</evidence>
<keyword evidence="8 11" id="KW-1133">Transmembrane helix</keyword>
<evidence type="ECO:0000256" key="7">
    <source>
        <dbReference type="ARBA" id="ARBA00022958"/>
    </source>
</evidence>
<dbReference type="Pfam" id="PF02669">
    <property type="entry name" value="KdpC"/>
    <property type="match status" value="1"/>
</dbReference>
<keyword evidence="7 11" id="KW-0630">Potassium</keyword>
<organism evidence="12 13">
    <name type="scientific">Sphingobacterium humi</name>
    <dbReference type="NCBI Taxonomy" id="1796905"/>
    <lineage>
        <taxon>Bacteria</taxon>
        <taxon>Pseudomonadati</taxon>
        <taxon>Bacteroidota</taxon>
        <taxon>Sphingobacteriia</taxon>
        <taxon>Sphingobacteriales</taxon>
        <taxon>Sphingobacteriaceae</taxon>
        <taxon>Sphingobacterium</taxon>
    </lineage>
</organism>
<accession>A0A6N8KU76</accession>
<keyword evidence="4 11" id="KW-0812">Transmembrane</keyword>
<keyword evidence="6 11" id="KW-0067">ATP-binding</keyword>
<dbReference type="GO" id="GO:0005524">
    <property type="term" value="F:ATP binding"/>
    <property type="evidence" value="ECO:0007669"/>
    <property type="project" value="UniProtKB-UniRule"/>
</dbReference>
<evidence type="ECO:0000256" key="10">
    <source>
        <dbReference type="ARBA" id="ARBA00023136"/>
    </source>
</evidence>
<dbReference type="GO" id="GO:0008556">
    <property type="term" value="F:P-type potassium transmembrane transporter activity"/>
    <property type="evidence" value="ECO:0007669"/>
    <property type="project" value="InterPro"/>
</dbReference>
<keyword evidence="2 11" id="KW-1003">Cell membrane</keyword>
<keyword evidence="1 11" id="KW-0813">Transport</keyword>
<evidence type="ECO:0000256" key="11">
    <source>
        <dbReference type="HAMAP-Rule" id="MF_00276"/>
    </source>
</evidence>
<dbReference type="EMBL" id="WSQA01000002">
    <property type="protein sequence ID" value="MVZ61010.1"/>
    <property type="molecule type" value="Genomic_DNA"/>
</dbReference>
<dbReference type="HAMAP" id="MF_00276">
    <property type="entry name" value="KdpC"/>
    <property type="match status" value="1"/>
</dbReference>
<dbReference type="NCBIfam" id="TIGR00681">
    <property type="entry name" value="kdpC"/>
    <property type="match status" value="1"/>
</dbReference>
<dbReference type="Proteomes" id="UP000435036">
    <property type="component" value="Unassembled WGS sequence"/>
</dbReference>
<reference evidence="12 13" key="1">
    <citation type="submission" date="2019-12" db="EMBL/GenBank/DDBJ databases">
        <authorList>
            <person name="Dong K."/>
        </authorList>
    </citation>
    <scope>NUCLEOTIDE SEQUENCE [LARGE SCALE GENOMIC DNA]</scope>
    <source>
        <strain evidence="12 13">JCM 31225</strain>
    </source>
</reference>
<evidence type="ECO:0000256" key="9">
    <source>
        <dbReference type="ARBA" id="ARBA00023065"/>
    </source>
</evidence>